<evidence type="ECO:0000256" key="1">
    <source>
        <dbReference type="SAM" id="MobiDB-lite"/>
    </source>
</evidence>
<dbReference type="AlphaFoldDB" id="A0AAE1L5E7"/>
<accession>A0AAE1L5E7</accession>
<feature type="region of interest" description="Disordered" evidence="1">
    <location>
        <begin position="1"/>
        <end position="99"/>
    </location>
</feature>
<keyword evidence="3" id="KW-1185">Reference proteome</keyword>
<evidence type="ECO:0000313" key="2">
    <source>
        <dbReference type="EMBL" id="KAK3893755.1"/>
    </source>
</evidence>
<feature type="compositionally biased region" description="Basic and acidic residues" evidence="1">
    <location>
        <begin position="1"/>
        <end position="47"/>
    </location>
</feature>
<gene>
    <name evidence="2" type="ORF">Pcinc_002458</name>
</gene>
<evidence type="ECO:0000313" key="3">
    <source>
        <dbReference type="Proteomes" id="UP001286313"/>
    </source>
</evidence>
<dbReference type="EMBL" id="JAWQEG010000179">
    <property type="protein sequence ID" value="KAK3893755.1"/>
    <property type="molecule type" value="Genomic_DNA"/>
</dbReference>
<reference evidence="2" key="1">
    <citation type="submission" date="2023-10" db="EMBL/GenBank/DDBJ databases">
        <title>Genome assemblies of two species of porcelain crab, Petrolisthes cinctipes and Petrolisthes manimaculis (Anomura: Porcellanidae).</title>
        <authorList>
            <person name="Angst P."/>
        </authorList>
    </citation>
    <scope>NUCLEOTIDE SEQUENCE</scope>
    <source>
        <strain evidence="2">PB745_01</strain>
        <tissue evidence="2">Gill</tissue>
    </source>
</reference>
<name>A0AAE1L5E7_PETCI</name>
<sequence>MEENQRGDRGREEGSGEGLEGRESERRGERGKEGVERGWRERRREWRGAGGKRIRQEIDGGTGGKKETEGLHGGKEGVESDLEPTMKTTAPGGVRQRAGATAGQEVCLGRERQAECQSDRGAAHRRPLTCWCLYTVKGIQLQHRKPPPPPGFVTDAGWIYQQQIFLLFQPIGAAWWCVGEKAGGE</sequence>
<organism evidence="2 3">
    <name type="scientific">Petrolisthes cinctipes</name>
    <name type="common">Flat porcelain crab</name>
    <dbReference type="NCBI Taxonomy" id="88211"/>
    <lineage>
        <taxon>Eukaryota</taxon>
        <taxon>Metazoa</taxon>
        <taxon>Ecdysozoa</taxon>
        <taxon>Arthropoda</taxon>
        <taxon>Crustacea</taxon>
        <taxon>Multicrustacea</taxon>
        <taxon>Malacostraca</taxon>
        <taxon>Eumalacostraca</taxon>
        <taxon>Eucarida</taxon>
        <taxon>Decapoda</taxon>
        <taxon>Pleocyemata</taxon>
        <taxon>Anomura</taxon>
        <taxon>Galatheoidea</taxon>
        <taxon>Porcellanidae</taxon>
        <taxon>Petrolisthes</taxon>
    </lineage>
</organism>
<protein>
    <submittedName>
        <fullName evidence="2">Uncharacterized protein</fullName>
    </submittedName>
</protein>
<dbReference type="Proteomes" id="UP001286313">
    <property type="component" value="Unassembled WGS sequence"/>
</dbReference>
<proteinExistence type="predicted"/>
<comment type="caution">
    <text evidence="2">The sequence shown here is derived from an EMBL/GenBank/DDBJ whole genome shotgun (WGS) entry which is preliminary data.</text>
</comment>
<feature type="compositionally biased region" description="Basic and acidic residues" evidence="1">
    <location>
        <begin position="54"/>
        <end position="78"/>
    </location>
</feature>